<comment type="caution">
    <text evidence="1">The sequence shown here is derived from an EMBL/GenBank/DDBJ whole genome shotgun (WGS) entry which is preliminary data.</text>
</comment>
<sequence>MVGSRIDSELLRAEALRRWVYAPLLPTSERTRLLREACEAVALPPDVTAMVCWDRESVPLPTAVEFFKPDSLPCIVDIQELGHRLGLSRADLRTLMAEEAVSENKPKDFGFDMDDVLRLERALAETLSLDQADQMLGWPGLAAELVSMRLVVSVTRQSQEIALHPRSVSRLYELIQERLGATKPGLASAATLAEIARARGLDARPVAWALTQVIGGSLPAQGWEAPYRLTSVRVCAEQLKPVPDSPASSC</sequence>
<dbReference type="EMBL" id="VOPW01000001">
    <property type="protein sequence ID" value="TXC66066.1"/>
    <property type="molecule type" value="Genomic_DNA"/>
</dbReference>
<accession>A0A5C6U2S5</accession>
<proteinExistence type="predicted"/>
<organism evidence="1 2">
    <name type="scientific">Piscinibacter aquaticus</name>
    <dbReference type="NCBI Taxonomy" id="392597"/>
    <lineage>
        <taxon>Bacteria</taxon>
        <taxon>Pseudomonadati</taxon>
        <taxon>Pseudomonadota</taxon>
        <taxon>Betaproteobacteria</taxon>
        <taxon>Burkholderiales</taxon>
        <taxon>Sphaerotilaceae</taxon>
        <taxon>Piscinibacter</taxon>
    </lineage>
</organism>
<reference evidence="1 2" key="1">
    <citation type="submission" date="2019-08" db="EMBL/GenBank/DDBJ databases">
        <authorList>
            <person name="Khan S.A."/>
            <person name="Jeon C.O."/>
            <person name="Jeong S.E."/>
        </authorList>
    </citation>
    <scope>NUCLEOTIDE SEQUENCE [LARGE SCALE GENOMIC DNA]</scope>
    <source>
        <strain evidence="2">IMCC1728</strain>
    </source>
</reference>
<evidence type="ECO:0000313" key="2">
    <source>
        <dbReference type="Proteomes" id="UP000321832"/>
    </source>
</evidence>
<name>A0A5C6U2S5_9BURK</name>
<protein>
    <submittedName>
        <fullName evidence="1">Uncharacterized protein</fullName>
    </submittedName>
</protein>
<evidence type="ECO:0000313" key="1">
    <source>
        <dbReference type="EMBL" id="TXC66066.1"/>
    </source>
</evidence>
<gene>
    <name evidence="1" type="ORF">FSC37_09465</name>
</gene>
<keyword evidence="2" id="KW-1185">Reference proteome</keyword>
<dbReference type="AlphaFoldDB" id="A0A5C6U2S5"/>
<dbReference type="Proteomes" id="UP000321832">
    <property type="component" value="Unassembled WGS sequence"/>
</dbReference>